<evidence type="ECO:0000313" key="7">
    <source>
        <dbReference type="EMBL" id="XCN73007.1"/>
    </source>
</evidence>
<dbReference type="EC" id="2.1.1.-" evidence="6"/>
<protein>
    <recommendedName>
        <fullName evidence="6">Ribosomal protein L11 methyltransferase</fullName>
        <shortName evidence="6">L11 Mtase</shortName>
        <ecNumber evidence="6">2.1.1.-</ecNumber>
    </recommendedName>
</protein>
<comment type="similarity">
    <text evidence="1 6">Belongs to the methyltransferase superfamily. PrmA family.</text>
</comment>
<dbReference type="PANTHER" id="PTHR43648">
    <property type="entry name" value="ELECTRON TRANSFER FLAVOPROTEIN BETA SUBUNIT LYSINE METHYLTRANSFERASE"/>
    <property type="match status" value="1"/>
</dbReference>
<comment type="catalytic activity">
    <reaction evidence="6">
        <text>L-lysyl-[protein] + 3 S-adenosyl-L-methionine = N(6),N(6),N(6)-trimethyl-L-lysyl-[protein] + 3 S-adenosyl-L-homocysteine + 3 H(+)</text>
        <dbReference type="Rhea" id="RHEA:54192"/>
        <dbReference type="Rhea" id="RHEA-COMP:9752"/>
        <dbReference type="Rhea" id="RHEA-COMP:13826"/>
        <dbReference type="ChEBI" id="CHEBI:15378"/>
        <dbReference type="ChEBI" id="CHEBI:29969"/>
        <dbReference type="ChEBI" id="CHEBI:57856"/>
        <dbReference type="ChEBI" id="CHEBI:59789"/>
        <dbReference type="ChEBI" id="CHEBI:61961"/>
    </reaction>
</comment>
<dbReference type="AlphaFoldDB" id="A0AAU8LUY6"/>
<dbReference type="GO" id="GO:0008276">
    <property type="term" value="F:protein methyltransferase activity"/>
    <property type="evidence" value="ECO:0007669"/>
    <property type="project" value="UniProtKB-UniRule"/>
</dbReference>
<dbReference type="CDD" id="cd02440">
    <property type="entry name" value="AdoMet_MTases"/>
    <property type="match status" value="1"/>
</dbReference>
<dbReference type="InterPro" id="IPR029063">
    <property type="entry name" value="SAM-dependent_MTases_sf"/>
</dbReference>
<keyword evidence="4 6" id="KW-0808">Transferase</keyword>
<dbReference type="InterPro" id="IPR050078">
    <property type="entry name" value="Ribosomal_L11_MeTrfase_PrmA"/>
</dbReference>
<comment type="function">
    <text evidence="6">Methylates ribosomal protein L11.</text>
</comment>
<evidence type="ECO:0000256" key="6">
    <source>
        <dbReference type="HAMAP-Rule" id="MF_00735"/>
    </source>
</evidence>
<keyword evidence="2 6" id="KW-0963">Cytoplasm</keyword>
<name>A0AAU8LUY6_9BACT</name>
<sequence>MDESLAPMWLKTSLDCPEITLEAVVDLLGVISGSAVEETPVKNGRSTVNAFFCLDQAGEQDAVLERLEKELDDLFTLYELEPPKPACSLMADEDWATSWQQFFTPFAIIPGLVIKPSWEDYIPATDEQVIEMDPGMAFGTGQHASTKLALELIRSCFDSREVEKVLDVGTGTGILAMGAALFGAEQVIAIDNDPEAVRVAGENVAHNQMTEKIAVSNDDLEEVNGSFDLVCANIIHDVLVEMAPAIARRLKEKGAVVLAGILQGEQEKNILKVYGELGFTLQEARYEDEWVSLFLFSTEGCNNFDR</sequence>
<evidence type="ECO:0000256" key="4">
    <source>
        <dbReference type="ARBA" id="ARBA00022679"/>
    </source>
</evidence>
<keyword evidence="5 6" id="KW-0949">S-adenosyl-L-methionine</keyword>
<feature type="binding site" evidence="6">
    <location>
        <position position="146"/>
    </location>
    <ligand>
        <name>S-adenosyl-L-methionine</name>
        <dbReference type="ChEBI" id="CHEBI:59789"/>
    </ligand>
</feature>
<evidence type="ECO:0000256" key="2">
    <source>
        <dbReference type="ARBA" id="ARBA00022490"/>
    </source>
</evidence>
<accession>A0AAU8LUY6</accession>
<reference evidence="7" key="1">
    <citation type="journal article" date="2024" name="Syst. Appl. Microbiol.">
        <title>First single-strain enrichments of Electrothrix cable bacteria, description of E. aestuarii sp. nov. and E. rattekaaiensis sp. nov., and proposal of a cable bacteria taxonomy following the rules of the SeqCode.</title>
        <authorList>
            <person name="Plum-Jensen L.E."/>
            <person name="Schramm A."/>
            <person name="Marshall I.P.G."/>
        </authorList>
    </citation>
    <scope>NUCLEOTIDE SEQUENCE</scope>
    <source>
        <strain evidence="7">Rat1</strain>
    </source>
</reference>
<feature type="binding site" evidence="6">
    <location>
        <position position="169"/>
    </location>
    <ligand>
        <name>S-adenosyl-L-methionine</name>
        <dbReference type="ChEBI" id="CHEBI:59789"/>
    </ligand>
</feature>
<dbReference type="Pfam" id="PF06325">
    <property type="entry name" value="PrmA"/>
    <property type="match status" value="1"/>
</dbReference>
<dbReference type="SUPFAM" id="SSF53335">
    <property type="entry name" value="S-adenosyl-L-methionine-dependent methyltransferases"/>
    <property type="match status" value="1"/>
</dbReference>
<feature type="binding site" evidence="6">
    <location>
        <position position="233"/>
    </location>
    <ligand>
        <name>S-adenosyl-L-methionine</name>
        <dbReference type="ChEBI" id="CHEBI:59789"/>
    </ligand>
</feature>
<evidence type="ECO:0000256" key="1">
    <source>
        <dbReference type="ARBA" id="ARBA00009741"/>
    </source>
</evidence>
<gene>
    <name evidence="6 7" type="primary">prmA</name>
    <name evidence="7" type="ORF">Q3M24_22485</name>
</gene>
<dbReference type="GO" id="GO:0005840">
    <property type="term" value="C:ribosome"/>
    <property type="evidence" value="ECO:0007669"/>
    <property type="project" value="UniProtKB-KW"/>
</dbReference>
<dbReference type="GO" id="GO:0005737">
    <property type="term" value="C:cytoplasm"/>
    <property type="evidence" value="ECO:0007669"/>
    <property type="project" value="UniProtKB-SubCell"/>
</dbReference>
<comment type="subcellular location">
    <subcellularLocation>
        <location evidence="6">Cytoplasm</location>
    </subcellularLocation>
</comment>
<dbReference type="InterPro" id="IPR004498">
    <property type="entry name" value="Ribosomal_PrmA_MeTrfase"/>
</dbReference>
<keyword evidence="3 6" id="KW-0489">Methyltransferase</keyword>
<evidence type="ECO:0000256" key="3">
    <source>
        <dbReference type="ARBA" id="ARBA00022603"/>
    </source>
</evidence>
<dbReference type="KEGG" id="eaj:Q3M24_22485"/>
<dbReference type="HAMAP" id="MF_00735">
    <property type="entry name" value="Methyltr_PrmA"/>
    <property type="match status" value="1"/>
</dbReference>
<evidence type="ECO:0000256" key="5">
    <source>
        <dbReference type="ARBA" id="ARBA00022691"/>
    </source>
</evidence>
<dbReference type="Gene3D" id="3.40.50.150">
    <property type="entry name" value="Vaccinia Virus protein VP39"/>
    <property type="match status" value="1"/>
</dbReference>
<organism evidence="7">
    <name type="scientific">Candidatus Electrothrix aestuarii</name>
    <dbReference type="NCBI Taxonomy" id="3062594"/>
    <lineage>
        <taxon>Bacteria</taxon>
        <taxon>Pseudomonadati</taxon>
        <taxon>Thermodesulfobacteriota</taxon>
        <taxon>Desulfobulbia</taxon>
        <taxon>Desulfobulbales</taxon>
        <taxon>Desulfobulbaceae</taxon>
        <taxon>Candidatus Electrothrix</taxon>
    </lineage>
</organism>
<dbReference type="PANTHER" id="PTHR43648:SF1">
    <property type="entry name" value="ELECTRON TRANSFER FLAVOPROTEIN BETA SUBUNIT LYSINE METHYLTRANSFERASE"/>
    <property type="match status" value="1"/>
</dbReference>
<reference evidence="7" key="2">
    <citation type="submission" date="2024-06" db="EMBL/GenBank/DDBJ databases">
        <authorList>
            <person name="Plum-Jensen L.E."/>
            <person name="Schramm A."/>
            <person name="Marshall I.P.G."/>
        </authorList>
    </citation>
    <scope>NUCLEOTIDE SEQUENCE</scope>
    <source>
        <strain evidence="7">Rat1</strain>
    </source>
</reference>
<keyword evidence="7" id="KW-0689">Ribosomal protein</keyword>
<keyword evidence="7" id="KW-0687">Ribonucleoprotein</keyword>
<dbReference type="GO" id="GO:0032259">
    <property type="term" value="P:methylation"/>
    <property type="evidence" value="ECO:0007669"/>
    <property type="project" value="UniProtKB-KW"/>
</dbReference>
<dbReference type="NCBIfam" id="TIGR00406">
    <property type="entry name" value="prmA"/>
    <property type="match status" value="1"/>
</dbReference>
<dbReference type="EMBL" id="CP159373">
    <property type="protein sequence ID" value="XCN73007.1"/>
    <property type="molecule type" value="Genomic_DNA"/>
</dbReference>
<proteinExistence type="inferred from homology"/>
<feature type="binding site" evidence="6">
    <location>
        <position position="191"/>
    </location>
    <ligand>
        <name>S-adenosyl-L-methionine</name>
        <dbReference type="ChEBI" id="CHEBI:59789"/>
    </ligand>
</feature>